<evidence type="ECO:0000313" key="3">
    <source>
        <dbReference type="Proteomes" id="UP000321606"/>
    </source>
</evidence>
<protein>
    <submittedName>
        <fullName evidence="2">AIG2-like family protein</fullName>
    </submittedName>
</protein>
<dbReference type="Proteomes" id="UP000321606">
    <property type="component" value="Chromosome"/>
</dbReference>
<dbReference type="Pfam" id="PF06094">
    <property type="entry name" value="GGACT"/>
    <property type="match status" value="1"/>
</dbReference>
<evidence type="ECO:0000313" key="2">
    <source>
        <dbReference type="EMBL" id="BBM35562.1"/>
    </source>
</evidence>
<dbReference type="EMBL" id="AP019822">
    <property type="protein sequence ID" value="BBM35562.1"/>
    <property type="molecule type" value="Genomic_DNA"/>
</dbReference>
<dbReference type="KEGG" id="lgo:JCM16774_0487"/>
<feature type="domain" description="Gamma-glutamylcyclotransferase AIG2-like" evidence="1">
    <location>
        <begin position="4"/>
        <end position="128"/>
    </location>
</feature>
<dbReference type="RefSeq" id="WP_026737101.1">
    <property type="nucleotide sequence ID" value="NZ_AP019822.1"/>
</dbReference>
<dbReference type="AlphaFoldDB" id="A0A510J8C7"/>
<dbReference type="InterPro" id="IPR013024">
    <property type="entry name" value="GGCT-like"/>
</dbReference>
<accession>A0A510J8C7</accession>
<dbReference type="Gene3D" id="3.10.490.10">
    <property type="entry name" value="Gamma-glutamyl cyclotransferase-like"/>
    <property type="match status" value="1"/>
</dbReference>
<evidence type="ECO:0000259" key="1">
    <source>
        <dbReference type="Pfam" id="PF06094"/>
    </source>
</evidence>
<name>A0A510J8C7_9FUSO</name>
<dbReference type="STRING" id="714315.GCA_000516535_00490"/>
<dbReference type="InterPro" id="IPR036568">
    <property type="entry name" value="GGCT-like_sf"/>
</dbReference>
<sequence>MIKLFVYGSLRKGCFNHYYIDKAQFKGIFYVRGNIFTIKNKNYPALVLSEQDENKNPENFTTGELYEFPDNTENLTEILENLDKMENYYGKNHPENEYNKLYLDIYDRSFNKADKAYVYVFNINNPKLKNSLGEKIENNDFLNI</sequence>
<reference evidence="2 3" key="1">
    <citation type="submission" date="2019-07" db="EMBL/GenBank/DDBJ databases">
        <title>Complete Genome Sequence of Leptotrichia goodfellowii Strain JCM 16774.</title>
        <authorList>
            <person name="Watanabe S."/>
            <person name="Cui L."/>
        </authorList>
    </citation>
    <scope>NUCLEOTIDE SEQUENCE [LARGE SCALE GENOMIC DNA]</scope>
    <source>
        <strain evidence="2 3">JCM16774</strain>
    </source>
</reference>
<organism evidence="2 3">
    <name type="scientific">Pseudoleptotrichia goodfellowii</name>
    <dbReference type="NCBI Taxonomy" id="157692"/>
    <lineage>
        <taxon>Bacteria</taxon>
        <taxon>Fusobacteriati</taxon>
        <taxon>Fusobacteriota</taxon>
        <taxon>Fusobacteriia</taxon>
        <taxon>Fusobacteriales</taxon>
        <taxon>Leptotrichiaceae</taxon>
        <taxon>Pseudoleptotrichia</taxon>
    </lineage>
</organism>
<dbReference type="CDD" id="cd06661">
    <property type="entry name" value="GGCT_like"/>
    <property type="match status" value="1"/>
</dbReference>
<gene>
    <name evidence="2" type="ORF">JCM16774_0487</name>
</gene>
<proteinExistence type="predicted"/>
<dbReference type="SUPFAM" id="SSF110857">
    <property type="entry name" value="Gamma-glutamyl cyclotransferase-like"/>
    <property type="match status" value="1"/>
</dbReference>
<dbReference type="InterPro" id="IPR009288">
    <property type="entry name" value="AIG2-like_dom"/>
</dbReference>